<gene>
    <name evidence="6" type="ORF">HPHI1048_LOCUS10537</name>
</gene>
<dbReference type="PROSITE" id="PS00018">
    <property type="entry name" value="EF_HAND_1"/>
    <property type="match status" value="2"/>
</dbReference>
<feature type="domain" description="EF-hand" evidence="5">
    <location>
        <begin position="383"/>
        <end position="418"/>
    </location>
</feature>
<dbReference type="PANTHER" id="PTHR11884">
    <property type="entry name" value="SELECTIN LIGAND RELATED"/>
    <property type="match status" value="1"/>
</dbReference>
<dbReference type="AlphaFoldDB" id="A0A7S0EGB3"/>
<dbReference type="InterPro" id="IPR002048">
    <property type="entry name" value="EF_hand_dom"/>
</dbReference>
<dbReference type="GO" id="GO:0005509">
    <property type="term" value="F:calcium ion binding"/>
    <property type="evidence" value="ECO:0007669"/>
    <property type="project" value="InterPro"/>
</dbReference>
<evidence type="ECO:0000256" key="3">
    <source>
        <dbReference type="SAM" id="Phobius"/>
    </source>
</evidence>
<dbReference type="EMBL" id="HBEO01015529">
    <property type="protein sequence ID" value="CAD8484254.1"/>
    <property type="molecule type" value="Transcribed_RNA"/>
</dbReference>
<name>A0A7S0EGB3_9CRYP</name>
<accession>A0A7S0EGB3</accession>
<feature type="compositionally biased region" description="Low complexity" evidence="2">
    <location>
        <begin position="465"/>
        <end position="479"/>
    </location>
</feature>
<dbReference type="InterPro" id="IPR039728">
    <property type="entry name" value="GLG1"/>
</dbReference>
<organism evidence="6">
    <name type="scientific">Hanusia phi</name>
    <dbReference type="NCBI Taxonomy" id="3032"/>
    <lineage>
        <taxon>Eukaryota</taxon>
        <taxon>Cryptophyceae</taxon>
        <taxon>Pyrenomonadales</taxon>
        <taxon>Geminigeraceae</taxon>
        <taxon>Hanusia</taxon>
    </lineage>
</organism>
<keyword evidence="4" id="KW-0732">Signal</keyword>
<keyword evidence="3" id="KW-0472">Membrane</keyword>
<evidence type="ECO:0000313" key="6">
    <source>
        <dbReference type="EMBL" id="CAD8484254.1"/>
    </source>
</evidence>
<feature type="transmembrane region" description="Helical" evidence="3">
    <location>
        <begin position="493"/>
        <end position="518"/>
    </location>
</feature>
<dbReference type="PANTHER" id="PTHR11884:SF1">
    <property type="entry name" value="GOLGI APPARATUS PROTEIN 1"/>
    <property type="match status" value="1"/>
</dbReference>
<dbReference type="InterPro" id="IPR011992">
    <property type="entry name" value="EF-hand-dom_pair"/>
</dbReference>
<dbReference type="Gene3D" id="1.10.238.10">
    <property type="entry name" value="EF-hand"/>
    <property type="match status" value="1"/>
</dbReference>
<feature type="region of interest" description="Disordered" evidence="2">
    <location>
        <begin position="457"/>
        <end position="484"/>
    </location>
</feature>
<keyword evidence="1" id="KW-0106">Calcium</keyword>
<protein>
    <recommendedName>
        <fullName evidence="5">EF-hand domain-containing protein</fullName>
    </recommendedName>
</protein>
<feature type="signal peptide" evidence="4">
    <location>
        <begin position="1"/>
        <end position="26"/>
    </location>
</feature>
<reference evidence="6" key="1">
    <citation type="submission" date="2021-01" db="EMBL/GenBank/DDBJ databases">
        <authorList>
            <person name="Corre E."/>
            <person name="Pelletier E."/>
            <person name="Niang G."/>
            <person name="Scheremetjew M."/>
            <person name="Finn R."/>
            <person name="Kale V."/>
            <person name="Holt S."/>
            <person name="Cochrane G."/>
            <person name="Meng A."/>
            <person name="Brown T."/>
            <person name="Cohen L."/>
        </authorList>
    </citation>
    <scope>NUCLEOTIDE SEQUENCE</scope>
    <source>
        <strain evidence="6">CCMP325</strain>
    </source>
</reference>
<dbReference type="PROSITE" id="PS50222">
    <property type="entry name" value="EF_HAND_2"/>
    <property type="match status" value="1"/>
</dbReference>
<evidence type="ECO:0000256" key="4">
    <source>
        <dbReference type="SAM" id="SignalP"/>
    </source>
</evidence>
<dbReference type="InterPro" id="IPR018247">
    <property type="entry name" value="EF_Hand_1_Ca_BS"/>
</dbReference>
<sequence>MKFSMTSSSWSWLLPCFFMLVPTIGAMKSRVNRRMTLWNCASDVLALCSDVVPGDGRMEACLTSQHAYLTAMCADKKQSSFSVPVSCKEHVQTHCGDVVDDGMRLTCLRRNHEKISSACKSHMTALESDTWEMLHNRFKSISVDSPCTRAFIRACKSVTCGKGGLQDCVSKNWQRLHADCGLLPPEMPERVHQVCQRDSLLLCKHIAPGNNRVGSCLRQFDGIRTKDGLTLSNDCRSALILEDAKMDIACAGDVSRFCGSEHRSQEALVSCLRPHQEKLAMGCTIRKHMPEFSAKAPIHENLHTGASAEGCAEDISKYCAGLPAGQGLIHACLLKNRQKLSPLCRVPRGQVVVPTMLTSRSRLEAASDEAVRALDEDAPKISDLIDREIEAFKEADIDSSGDLDVHEYVLAIRFLFAEDDTVHIRSTFLEADLDASNSVDASEFHLFASRKMNIPSSNLTESNGSTASTTATPSAKASTGESDRSHTRRRLNILQILFSSKWIFVPALVIVALMVFTYRSSVRRAEKPSRWLGVRSHKDRRDNLRRPTPVARRRPGP</sequence>
<evidence type="ECO:0000259" key="5">
    <source>
        <dbReference type="PROSITE" id="PS50222"/>
    </source>
</evidence>
<proteinExistence type="predicted"/>
<feature type="region of interest" description="Disordered" evidence="2">
    <location>
        <begin position="534"/>
        <end position="557"/>
    </location>
</feature>
<keyword evidence="3" id="KW-0812">Transmembrane</keyword>
<feature type="chain" id="PRO_5031069658" description="EF-hand domain-containing protein" evidence="4">
    <location>
        <begin position="27"/>
        <end position="557"/>
    </location>
</feature>
<keyword evidence="3" id="KW-1133">Transmembrane helix</keyword>
<evidence type="ECO:0000256" key="1">
    <source>
        <dbReference type="ARBA" id="ARBA00022837"/>
    </source>
</evidence>
<dbReference type="SUPFAM" id="SSF47473">
    <property type="entry name" value="EF-hand"/>
    <property type="match status" value="1"/>
</dbReference>
<evidence type="ECO:0000256" key="2">
    <source>
        <dbReference type="SAM" id="MobiDB-lite"/>
    </source>
</evidence>